<gene>
    <name evidence="1" type="ORF">B296_00028757</name>
</gene>
<evidence type="ECO:0000313" key="1">
    <source>
        <dbReference type="EMBL" id="RRT67709.1"/>
    </source>
</evidence>
<dbReference type="EMBL" id="AMZH03004937">
    <property type="protein sequence ID" value="RRT67709.1"/>
    <property type="molecule type" value="Genomic_DNA"/>
</dbReference>
<dbReference type="Proteomes" id="UP000287651">
    <property type="component" value="Unassembled WGS sequence"/>
</dbReference>
<sequence>MYIIYHAIRTQAAHNFMNPWIWIDIRAYSKVGPTHPRSEQGPLRGCFRHLNCESREEDNPHADEIYRLAMLYALADLITRRVAVSRRTSPLIRIRRPEISRAYKLTKRPLKLRIIPAGDRVHRRSSAEIDATAAAYPDAKLLIYP</sequence>
<protein>
    <submittedName>
        <fullName evidence="1">Uncharacterized protein</fullName>
    </submittedName>
</protein>
<organism evidence="1 2">
    <name type="scientific">Ensete ventricosum</name>
    <name type="common">Abyssinian banana</name>
    <name type="synonym">Musa ensete</name>
    <dbReference type="NCBI Taxonomy" id="4639"/>
    <lineage>
        <taxon>Eukaryota</taxon>
        <taxon>Viridiplantae</taxon>
        <taxon>Streptophyta</taxon>
        <taxon>Embryophyta</taxon>
        <taxon>Tracheophyta</taxon>
        <taxon>Spermatophyta</taxon>
        <taxon>Magnoliopsida</taxon>
        <taxon>Liliopsida</taxon>
        <taxon>Zingiberales</taxon>
        <taxon>Musaceae</taxon>
        <taxon>Ensete</taxon>
    </lineage>
</organism>
<accession>A0A426ZUQ9</accession>
<name>A0A426ZUQ9_ENSVE</name>
<dbReference type="AlphaFoldDB" id="A0A426ZUQ9"/>
<evidence type="ECO:0000313" key="2">
    <source>
        <dbReference type="Proteomes" id="UP000287651"/>
    </source>
</evidence>
<proteinExistence type="predicted"/>
<reference evidence="1 2" key="1">
    <citation type="journal article" date="2014" name="Agronomy (Basel)">
        <title>A Draft Genome Sequence for Ensete ventricosum, the Drought-Tolerant Tree Against Hunger.</title>
        <authorList>
            <person name="Harrison J."/>
            <person name="Moore K.A."/>
            <person name="Paszkiewicz K."/>
            <person name="Jones T."/>
            <person name="Grant M."/>
            <person name="Ambacheew D."/>
            <person name="Muzemil S."/>
            <person name="Studholme D.J."/>
        </authorList>
    </citation>
    <scope>NUCLEOTIDE SEQUENCE [LARGE SCALE GENOMIC DNA]</scope>
</reference>
<comment type="caution">
    <text evidence="1">The sequence shown here is derived from an EMBL/GenBank/DDBJ whole genome shotgun (WGS) entry which is preliminary data.</text>
</comment>